<dbReference type="EMBL" id="BPTR01000001">
    <property type="protein sequence ID" value="GJG27436.1"/>
    <property type="molecule type" value="Genomic_DNA"/>
</dbReference>
<dbReference type="SUPFAM" id="SSF53756">
    <property type="entry name" value="UDP-Glycosyltransferase/glycogen phosphorylase"/>
    <property type="match status" value="1"/>
</dbReference>
<dbReference type="RefSeq" id="WP_006283483.1">
    <property type="nucleotide sequence ID" value="NZ_BPTR01000001.1"/>
</dbReference>
<accession>A0AA37HVV6</accession>
<dbReference type="Pfam" id="PF00534">
    <property type="entry name" value="Glycos_transf_1"/>
    <property type="match status" value="1"/>
</dbReference>
<dbReference type="PANTHER" id="PTHR12526">
    <property type="entry name" value="GLYCOSYLTRANSFERASE"/>
    <property type="match status" value="1"/>
</dbReference>
<dbReference type="Proteomes" id="UP000887043">
    <property type="component" value="Unassembled WGS sequence"/>
</dbReference>
<dbReference type="CDD" id="cd03820">
    <property type="entry name" value="GT4_AmsD-like"/>
    <property type="match status" value="1"/>
</dbReference>
<proteinExistence type="predicted"/>
<dbReference type="InterPro" id="IPR001296">
    <property type="entry name" value="Glyco_trans_1"/>
</dbReference>
<name>A0AA37HVV6_SEGBR</name>
<keyword evidence="2" id="KW-0808">Transferase</keyword>
<dbReference type="AlphaFoldDB" id="A0AA37HVV6"/>
<comment type="caution">
    <text evidence="2">The sequence shown here is derived from an EMBL/GenBank/DDBJ whole genome shotgun (WGS) entry which is preliminary data.</text>
</comment>
<gene>
    <name evidence="2" type="ORF">PRRU23_11360</name>
</gene>
<sequence>MKLAYCIEGFYNRGGMERILSVCANMLCDTYDITIIIANQKQKPLVFKLHDTIQIVELGVPDTDRKKNYKKLLSAYLVDHHQDIVISLAGLDMYFLPQIQDGSRKIMWFHFAFDVSKMIWSEHYSGIKFWIIYYLQTWKRIYYARKFDKIVVLSKSDEIIWKKYCRQTISINNPITIDSCLISSCEIKRAIAVGRLTWEKGFDYLIDAWKLVNQKYKDWVLDIYGEGDEREVLQHRIDSLGLRDVIHLCGNSSHIEKEYASHSVFIMSSRSEGFPLALIEASACGLPLVSFACNQGVSEIIQDGYNGFLVSQVGDIRGLSDFICELIEDEKLRKRIAAHSLESSNRYRLDKIKAKWIKLFHQICPD</sequence>
<organism evidence="2 3">
    <name type="scientific">Segatella bryantii</name>
    <name type="common">Prevotella bryantii</name>
    <dbReference type="NCBI Taxonomy" id="77095"/>
    <lineage>
        <taxon>Bacteria</taxon>
        <taxon>Pseudomonadati</taxon>
        <taxon>Bacteroidota</taxon>
        <taxon>Bacteroidia</taxon>
        <taxon>Bacteroidales</taxon>
        <taxon>Prevotellaceae</taxon>
        <taxon>Segatella</taxon>
    </lineage>
</organism>
<dbReference type="PANTHER" id="PTHR12526:SF630">
    <property type="entry name" value="GLYCOSYLTRANSFERASE"/>
    <property type="match status" value="1"/>
</dbReference>
<evidence type="ECO:0000259" key="1">
    <source>
        <dbReference type="Pfam" id="PF00534"/>
    </source>
</evidence>
<evidence type="ECO:0000313" key="2">
    <source>
        <dbReference type="EMBL" id="GJG27436.1"/>
    </source>
</evidence>
<protein>
    <submittedName>
        <fullName evidence="2">Glycosyl transferase</fullName>
    </submittedName>
</protein>
<evidence type="ECO:0000313" key="3">
    <source>
        <dbReference type="Proteomes" id="UP000887043"/>
    </source>
</evidence>
<dbReference type="GO" id="GO:0016757">
    <property type="term" value="F:glycosyltransferase activity"/>
    <property type="evidence" value="ECO:0007669"/>
    <property type="project" value="InterPro"/>
</dbReference>
<dbReference type="Gene3D" id="3.40.50.2000">
    <property type="entry name" value="Glycogen Phosphorylase B"/>
    <property type="match status" value="2"/>
</dbReference>
<feature type="domain" description="Glycosyl transferase family 1" evidence="1">
    <location>
        <begin position="190"/>
        <end position="337"/>
    </location>
</feature>
<reference evidence="2" key="1">
    <citation type="submission" date="2021-08" db="EMBL/GenBank/DDBJ databases">
        <title>Prevotella lacticifex sp. nov., isolated from rumen of cow.</title>
        <authorList>
            <person name="Shinkai T."/>
            <person name="Ikeyama N."/>
            <person name="Kumagai M."/>
            <person name="Ohmori H."/>
            <person name="Sakamoto M."/>
            <person name="Ohkuma M."/>
            <person name="Mitsumori M."/>
        </authorList>
    </citation>
    <scope>NUCLEOTIDE SEQUENCE</scope>
    <source>
        <strain evidence="2">DSM 11371</strain>
    </source>
</reference>